<proteinExistence type="predicted"/>
<name>A0A1F5YUZ8_9BACT</name>
<sequence>MPTDEFILDLISKLPFILIRIFTVILLLMHLLFSVVIVRQTRILSKIVEAKFSPTIQLISVLHLMASLGVLLFTIIYLFFLNL</sequence>
<dbReference type="InterPro" id="IPR043716">
    <property type="entry name" value="DUF5657"/>
</dbReference>
<dbReference type="Pfam" id="PF18901">
    <property type="entry name" value="DUF5657"/>
    <property type="match status" value="1"/>
</dbReference>
<dbReference type="EMBL" id="MFJA01000011">
    <property type="protein sequence ID" value="OGG03945.1"/>
    <property type="molecule type" value="Genomic_DNA"/>
</dbReference>
<dbReference type="Proteomes" id="UP000176665">
    <property type="component" value="Unassembled WGS sequence"/>
</dbReference>
<protein>
    <submittedName>
        <fullName evidence="2">Uncharacterized protein</fullName>
    </submittedName>
</protein>
<evidence type="ECO:0000256" key="1">
    <source>
        <dbReference type="SAM" id="Phobius"/>
    </source>
</evidence>
<reference evidence="2 3" key="1">
    <citation type="journal article" date="2016" name="Nat. Commun.">
        <title>Thousands of microbial genomes shed light on interconnected biogeochemical processes in an aquifer system.</title>
        <authorList>
            <person name="Anantharaman K."/>
            <person name="Brown C.T."/>
            <person name="Hug L.A."/>
            <person name="Sharon I."/>
            <person name="Castelle C.J."/>
            <person name="Probst A.J."/>
            <person name="Thomas B.C."/>
            <person name="Singh A."/>
            <person name="Wilkins M.J."/>
            <person name="Karaoz U."/>
            <person name="Brodie E.L."/>
            <person name="Williams K.H."/>
            <person name="Hubbard S.S."/>
            <person name="Banfield J.F."/>
        </authorList>
    </citation>
    <scope>NUCLEOTIDE SEQUENCE [LARGE SCALE GENOMIC DNA]</scope>
</reference>
<keyword evidence="1" id="KW-0472">Membrane</keyword>
<evidence type="ECO:0000313" key="2">
    <source>
        <dbReference type="EMBL" id="OGG03945.1"/>
    </source>
</evidence>
<gene>
    <name evidence="2" type="ORF">A2W14_05765</name>
</gene>
<comment type="caution">
    <text evidence="2">The sequence shown here is derived from an EMBL/GenBank/DDBJ whole genome shotgun (WGS) entry which is preliminary data.</text>
</comment>
<keyword evidence="1" id="KW-0812">Transmembrane</keyword>
<dbReference type="AlphaFoldDB" id="A0A1F5YUZ8"/>
<dbReference type="STRING" id="1798371.A2W14_05765"/>
<feature type="transmembrane region" description="Helical" evidence="1">
    <location>
        <begin position="17"/>
        <end position="38"/>
    </location>
</feature>
<organism evidence="2 3">
    <name type="scientific">Candidatus Gottesmanbacteria bacterium RBG_16_37_8</name>
    <dbReference type="NCBI Taxonomy" id="1798371"/>
    <lineage>
        <taxon>Bacteria</taxon>
        <taxon>Candidatus Gottesmaniibacteriota</taxon>
    </lineage>
</organism>
<feature type="transmembrane region" description="Helical" evidence="1">
    <location>
        <begin position="58"/>
        <end position="80"/>
    </location>
</feature>
<accession>A0A1F5YUZ8</accession>
<evidence type="ECO:0000313" key="3">
    <source>
        <dbReference type="Proteomes" id="UP000176665"/>
    </source>
</evidence>
<keyword evidence="1" id="KW-1133">Transmembrane helix</keyword>